<dbReference type="AlphaFoldDB" id="A0A7C9DYA3"/>
<evidence type="ECO:0000313" key="2">
    <source>
        <dbReference type="EMBL" id="MBA4651025.1"/>
    </source>
</evidence>
<dbReference type="PANTHER" id="PTHR11538">
    <property type="entry name" value="PHENYLALANYL-TRNA SYNTHETASE"/>
    <property type="match status" value="1"/>
</dbReference>
<sequence length="259" mass="29904">MGQILSSIFSDDHKIPDNNNHGYYHEYEEKAEAYYIFSNIIQPPASQSTRSTRRNGITRGNYNRHQRILVVGDGDFSFSASLAMALGSASNMVATSLDSLDFLKNNYKRSMSNINELKARGCKVLHCVDATQMANHPQLYHIKFDRIIFNFPLAGFFPKEISRQLQIQLNQRLLKGFMENARMMMEEGGEIHITHKSYGFYKQWNLEQLGQSQGLWLREEVDFELSDYPGYHTKYGFGGDRDFDCSNSKTYKFSQLHAF</sequence>
<dbReference type="GO" id="GO:0070475">
    <property type="term" value="P:rRNA base methylation"/>
    <property type="evidence" value="ECO:0007669"/>
    <property type="project" value="InterPro"/>
</dbReference>
<dbReference type="EMBL" id="GISG01167921">
    <property type="protein sequence ID" value="MBA4651025.1"/>
    <property type="molecule type" value="Transcribed_RNA"/>
</dbReference>
<dbReference type="GO" id="GO:0070042">
    <property type="term" value="F:rRNA (uridine-N3-)-methyltransferase activity"/>
    <property type="evidence" value="ECO:0007669"/>
    <property type="project" value="InterPro"/>
</dbReference>
<dbReference type="Pfam" id="PF10354">
    <property type="entry name" value="BMT5-like"/>
    <property type="match status" value="1"/>
</dbReference>
<dbReference type="GO" id="GO:0005737">
    <property type="term" value="C:cytoplasm"/>
    <property type="evidence" value="ECO:0007669"/>
    <property type="project" value="TreeGrafter"/>
</dbReference>
<dbReference type="InterPro" id="IPR019446">
    <property type="entry name" value="BMT5-like"/>
</dbReference>
<dbReference type="InterPro" id="IPR029063">
    <property type="entry name" value="SAM-dependent_MTases_sf"/>
</dbReference>
<reference evidence="2" key="1">
    <citation type="journal article" date="2013" name="J. Plant Res.">
        <title>Effect of fungi and light on seed germination of three Opuntia species from semiarid lands of central Mexico.</title>
        <authorList>
            <person name="Delgado-Sanchez P."/>
            <person name="Jimenez-Bremont J.F."/>
            <person name="Guerrero-Gonzalez Mde L."/>
            <person name="Flores J."/>
        </authorList>
    </citation>
    <scope>NUCLEOTIDE SEQUENCE</scope>
    <source>
        <tissue evidence="2">Cladode</tissue>
    </source>
</reference>
<feature type="domain" description="25S rRNA (uridine-N(3))-methyltransferase BMT5-like" evidence="1">
    <location>
        <begin position="69"/>
        <end position="234"/>
    </location>
</feature>
<protein>
    <recommendedName>
        <fullName evidence="1">25S rRNA (uridine-N(3))-methyltransferase BMT5-like domain-containing protein</fullName>
    </recommendedName>
</protein>
<dbReference type="SUPFAM" id="SSF53335">
    <property type="entry name" value="S-adenosyl-L-methionine-dependent methyltransferases"/>
    <property type="match status" value="1"/>
</dbReference>
<dbReference type="PANTHER" id="PTHR11538:SF70">
    <property type="entry name" value="25S RRNA (URIDINE-N(3))-METHYLTRANSFERASE BMT5-LIKE DOMAIN-CONTAINING PROTEIN"/>
    <property type="match status" value="1"/>
</dbReference>
<accession>A0A7C9DYA3</accession>
<evidence type="ECO:0000259" key="1">
    <source>
        <dbReference type="Pfam" id="PF10354"/>
    </source>
</evidence>
<organism evidence="2">
    <name type="scientific">Opuntia streptacantha</name>
    <name type="common">Prickly pear cactus</name>
    <name type="synonym">Opuntia cardona</name>
    <dbReference type="NCBI Taxonomy" id="393608"/>
    <lineage>
        <taxon>Eukaryota</taxon>
        <taxon>Viridiplantae</taxon>
        <taxon>Streptophyta</taxon>
        <taxon>Embryophyta</taxon>
        <taxon>Tracheophyta</taxon>
        <taxon>Spermatophyta</taxon>
        <taxon>Magnoliopsida</taxon>
        <taxon>eudicotyledons</taxon>
        <taxon>Gunneridae</taxon>
        <taxon>Pentapetalae</taxon>
        <taxon>Caryophyllales</taxon>
        <taxon>Cactineae</taxon>
        <taxon>Cactaceae</taxon>
        <taxon>Opuntioideae</taxon>
        <taxon>Opuntia</taxon>
    </lineage>
</organism>
<proteinExistence type="predicted"/>
<reference evidence="2" key="2">
    <citation type="submission" date="2020-07" db="EMBL/GenBank/DDBJ databases">
        <authorList>
            <person name="Vera ALvarez R."/>
            <person name="Arias-Moreno D.M."/>
            <person name="Jimenez-Jacinto V."/>
            <person name="Jimenez-Bremont J.F."/>
            <person name="Swaminathan K."/>
            <person name="Moose S.P."/>
            <person name="Guerrero-Gonzalez M.L."/>
            <person name="Marino-Ramirez L."/>
            <person name="Landsman D."/>
            <person name="Rodriguez-Kessler M."/>
            <person name="Delgado-Sanchez P."/>
        </authorList>
    </citation>
    <scope>NUCLEOTIDE SEQUENCE</scope>
    <source>
        <tissue evidence="2">Cladode</tissue>
    </source>
</reference>
<name>A0A7C9DYA3_OPUST</name>